<evidence type="ECO:0000256" key="1">
    <source>
        <dbReference type="SAM" id="MobiDB-lite"/>
    </source>
</evidence>
<name>A0A2M6NZI6_9BACT</name>
<proteinExistence type="predicted"/>
<accession>A0A2M6NZI6</accession>
<reference evidence="3" key="1">
    <citation type="submission" date="2017-09" db="EMBL/GenBank/DDBJ databases">
        <title>Depth-based differentiation of microbial function through sediment-hosted aquifers and enrichment of novel symbionts in the deep terrestrial subsurface.</title>
        <authorList>
            <person name="Probst A.J."/>
            <person name="Ladd B."/>
            <person name="Jarett J.K."/>
            <person name="Geller-Mcgrath D.E."/>
            <person name="Sieber C.M.K."/>
            <person name="Emerson J.B."/>
            <person name="Anantharaman K."/>
            <person name="Thomas B.C."/>
            <person name="Malmstrom R."/>
            <person name="Stieglmeier M."/>
            <person name="Klingl A."/>
            <person name="Woyke T."/>
            <person name="Ryan C.M."/>
            <person name="Banfield J.F."/>
        </authorList>
    </citation>
    <scope>NUCLEOTIDE SEQUENCE [LARGE SCALE GENOMIC DNA]</scope>
</reference>
<feature type="compositionally biased region" description="Polar residues" evidence="1">
    <location>
        <begin position="26"/>
        <end position="48"/>
    </location>
</feature>
<organism evidence="2 3">
    <name type="scientific">Candidatus Magasanikbacteria bacterium CG10_big_fil_rev_8_21_14_0_10_38_6</name>
    <dbReference type="NCBI Taxonomy" id="1974647"/>
    <lineage>
        <taxon>Bacteria</taxon>
        <taxon>Candidatus Magasanikiibacteriota</taxon>
    </lineage>
</organism>
<dbReference type="Proteomes" id="UP000228528">
    <property type="component" value="Unassembled WGS sequence"/>
</dbReference>
<sequence>MEKEGFFRQIAASMEQRKIKKDLKGSVQSGESPVKEQITSGSDTSSPETIIIDLGFQKEIERHEKKKEHDMEERRRAEEERQRAKEQRQKEIEEKKQQEQQEQEKIAEALTDHIFDALRSDDFWEGKESTTEVLIDKIQERLDNPNHTVWDEINRMIDAIGKKEGLSNEKTEEIKKLVDKEFVDHADDWDKNKYNTYSSGDKGQFTLDGVPIITYETDEYDVPANCTFLPDQFARKMNELVGK</sequence>
<protein>
    <submittedName>
        <fullName evidence="2">Uncharacterized protein</fullName>
    </submittedName>
</protein>
<gene>
    <name evidence="2" type="ORF">COU30_05470</name>
</gene>
<feature type="compositionally biased region" description="Basic and acidic residues" evidence="1">
    <location>
        <begin position="56"/>
        <end position="104"/>
    </location>
</feature>
<comment type="caution">
    <text evidence="2">The sequence shown here is derived from an EMBL/GenBank/DDBJ whole genome shotgun (WGS) entry which is preliminary data.</text>
</comment>
<dbReference type="EMBL" id="PFBW01000227">
    <property type="protein sequence ID" value="PIR76882.1"/>
    <property type="molecule type" value="Genomic_DNA"/>
</dbReference>
<evidence type="ECO:0000313" key="2">
    <source>
        <dbReference type="EMBL" id="PIR76882.1"/>
    </source>
</evidence>
<feature type="region of interest" description="Disordered" evidence="1">
    <location>
        <begin position="17"/>
        <end position="104"/>
    </location>
</feature>
<dbReference type="AlphaFoldDB" id="A0A2M6NZI6"/>
<evidence type="ECO:0000313" key="3">
    <source>
        <dbReference type="Proteomes" id="UP000228528"/>
    </source>
</evidence>